<evidence type="ECO:0000313" key="3">
    <source>
        <dbReference type="Proteomes" id="UP000799438"/>
    </source>
</evidence>
<feature type="coiled-coil region" evidence="1">
    <location>
        <begin position="152"/>
        <end position="193"/>
    </location>
</feature>
<dbReference type="GeneID" id="54302619"/>
<evidence type="ECO:0000313" key="2">
    <source>
        <dbReference type="EMBL" id="KAF2147556.1"/>
    </source>
</evidence>
<organism evidence="2 3">
    <name type="scientific">Aplosporella prunicola CBS 121167</name>
    <dbReference type="NCBI Taxonomy" id="1176127"/>
    <lineage>
        <taxon>Eukaryota</taxon>
        <taxon>Fungi</taxon>
        <taxon>Dikarya</taxon>
        <taxon>Ascomycota</taxon>
        <taxon>Pezizomycotina</taxon>
        <taxon>Dothideomycetes</taxon>
        <taxon>Dothideomycetes incertae sedis</taxon>
        <taxon>Botryosphaeriales</taxon>
        <taxon>Aplosporellaceae</taxon>
        <taxon>Aplosporella</taxon>
    </lineage>
</organism>
<accession>A0A6A6BTZ3</accession>
<keyword evidence="3" id="KW-1185">Reference proteome</keyword>
<proteinExistence type="predicted"/>
<keyword evidence="1" id="KW-0175">Coiled coil</keyword>
<dbReference type="RefSeq" id="XP_033403264.1">
    <property type="nucleotide sequence ID" value="XM_033545123.1"/>
</dbReference>
<protein>
    <submittedName>
        <fullName evidence="2">Uncharacterized protein</fullName>
    </submittedName>
</protein>
<dbReference type="EMBL" id="ML995474">
    <property type="protein sequence ID" value="KAF2147556.1"/>
    <property type="molecule type" value="Genomic_DNA"/>
</dbReference>
<dbReference type="Proteomes" id="UP000799438">
    <property type="component" value="Unassembled WGS sequence"/>
</dbReference>
<gene>
    <name evidence="2" type="ORF">K452DRAFT_331146</name>
</gene>
<name>A0A6A6BTZ3_9PEZI</name>
<evidence type="ECO:0000256" key="1">
    <source>
        <dbReference type="SAM" id="Coils"/>
    </source>
</evidence>
<sequence length="230" mass="26127">MPSVNNDGRSSSTIWFSKRLKRIKTLLHLKPDRKCRGIAECRTVIEGLWNESFHTILESNGWPEMVIEHLTFISELHKLAALTKNDFPAAKEAINIARMESEADGGRLTGTVGQIAQEDVRLAIVHVVLERERPVGRPDGLTKAFKVKDNMLAKKDSEILELQRRVQELDQENNGLRDQIRRMEEIRRAEEVRRIDSPNGEIVMSDACRETDAAEAALRCRGRSNSINAF</sequence>
<dbReference type="AlphaFoldDB" id="A0A6A6BTZ3"/>
<reference evidence="2" key="1">
    <citation type="journal article" date="2020" name="Stud. Mycol.">
        <title>101 Dothideomycetes genomes: a test case for predicting lifestyles and emergence of pathogens.</title>
        <authorList>
            <person name="Haridas S."/>
            <person name="Albert R."/>
            <person name="Binder M."/>
            <person name="Bloem J."/>
            <person name="Labutti K."/>
            <person name="Salamov A."/>
            <person name="Andreopoulos B."/>
            <person name="Baker S."/>
            <person name="Barry K."/>
            <person name="Bills G."/>
            <person name="Bluhm B."/>
            <person name="Cannon C."/>
            <person name="Castanera R."/>
            <person name="Culley D."/>
            <person name="Daum C."/>
            <person name="Ezra D."/>
            <person name="Gonzalez J."/>
            <person name="Henrissat B."/>
            <person name="Kuo A."/>
            <person name="Liang C."/>
            <person name="Lipzen A."/>
            <person name="Lutzoni F."/>
            <person name="Magnuson J."/>
            <person name="Mondo S."/>
            <person name="Nolan M."/>
            <person name="Ohm R."/>
            <person name="Pangilinan J."/>
            <person name="Park H.-J."/>
            <person name="Ramirez L."/>
            <person name="Alfaro M."/>
            <person name="Sun H."/>
            <person name="Tritt A."/>
            <person name="Yoshinaga Y."/>
            <person name="Zwiers L.-H."/>
            <person name="Turgeon B."/>
            <person name="Goodwin S."/>
            <person name="Spatafora J."/>
            <person name="Crous P."/>
            <person name="Grigoriev I."/>
        </authorList>
    </citation>
    <scope>NUCLEOTIDE SEQUENCE</scope>
    <source>
        <strain evidence="2">CBS 121167</strain>
    </source>
</reference>